<dbReference type="InterPro" id="IPR017930">
    <property type="entry name" value="Myb_dom"/>
</dbReference>
<feature type="domain" description="Myb-like" evidence="8">
    <location>
        <begin position="250"/>
        <end position="302"/>
    </location>
</feature>
<dbReference type="GO" id="GO:0003677">
    <property type="term" value="F:DNA binding"/>
    <property type="evidence" value="ECO:0007669"/>
    <property type="project" value="UniProtKB-KW"/>
</dbReference>
<evidence type="ECO:0000256" key="7">
    <source>
        <dbReference type="SAM" id="MobiDB-lite"/>
    </source>
</evidence>
<protein>
    <submittedName>
        <fullName evidence="10">Uncharacterized protein</fullName>
    </submittedName>
</protein>
<feature type="domain" description="HTH myb-type" evidence="9">
    <location>
        <begin position="62"/>
        <end position="116"/>
    </location>
</feature>
<evidence type="ECO:0000256" key="4">
    <source>
        <dbReference type="ARBA" id="ARBA00023125"/>
    </source>
</evidence>
<evidence type="ECO:0000259" key="8">
    <source>
        <dbReference type="PROSITE" id="PS50090"/>
    </source>
</evidence>
<keyword evidence="3" id="KW-0805">Transcription regulation</keyword>
<keyword evidence="5" id="KW-0804">Transcription</keyword>
<feature type="domain" description="Myb-like" evidence="8">
    <location>
        <begin position="9"/>
        <end position="61"/>
    </location>
</feature>
<dbReference type="SMART" id="SM00717">
    <property type="entry name" value="SANT"/>
    <property type="match status" value="4"/>
</dbReference>
<proteinExistence type="predicted"/>
<feature type="compositionally biased region" description="Basic and acidic residues" evidence="7">
    <location>
        <begin position="368"/>
        <end position="389"/>
    </location>
</feature>
<dbReference type="Pfam" id="PF00249">
    <property type="entry name" value="Myb_DNA-binding"/>
    <property type="match status" value="4"/>
</dbReference>
<feature type="domain" description="Myb-like" evidence="8">
    <location>
        <begin position="303"/>
        <end position="353"/>
    </location>
</feature>
<dbReference type="SUPFAM" id="SSF46689">
    <property type="entry name" value="Homeodomain-like"/>
    <property type="match status" value="2"/>
</dbReference>
<evidence type="ECO:0000259" key="9">
    <source>
        <dbReference type="PROSITE" id="PS51294"/>
    </source>
</evidence>
<dbReference type="EMBL" id="CAADRP010000458">
    <property type="protein sequence ID" value="VFU28821.1"/>
    <property type="molecule type" value="Genomic_DNA"/>
</dbReference>
<keyword evidence="4" id="KW-0238">DNA-binding</keyword>
<feature type="domain" description="HTH myb-type" evidence="9">
    <location>
        <begin position="303"/>
        <end position="357"/>
    </location>
</feature>
<comment type="subcellular location">
    <subcellularLocation>
        <location evidence="1">Nucleus</location>
    </subcellularLocation>
</comment>
<evidence type="ECO:0000313" key="10">
    <source>
        <dbReference type="EMBL" id="VFU28821.1"/>
    </source>
</evidence>
<dbReference type="InterPro" id="IPR009057">
    <property type="entry name" value="Homeodomain-like_sf"/>
</dbReference>
<dbReference type="InterPro" id="IPR001005">
    <property type="entry name" value="SANT/Myb"/>
</dbReference>
<keyword evidence="2" id="KW-0677">Repeat</keyword>
<feature type="compositionally biased region" description="Polar residues" evidence="7">
    <location>
        <begin position="411"/>
        <end position="433"/>
    </location>
</feature>
<feature type="domain" description="HTH myb-type" evidence="9">
    <location>
        <begin position="250"/>
        <end position="302"/>
    </location>
</feature>
<evidence type="ECO:0000256" key="3">
    <source>
        <dbReference type="ARBA" id="ARBA00023015"/>
    </source>
</evidence>
<evidence type="ECO:0000256" key="6">
    <source>
        <dbReference type="ARBA" id="ARBA00023242"/>
    </source>
</evidence>
<evidence type="ECO:0000256" key="2">
    <source>
        <dbReference type="ARBA" id="ARBA00022737"/>
    </source>
</evidence>
<dbReference type="PANTHER" id="PTHR10641:SF1409">
    <property type="entry name" value="MYB FAMILY PROTEIN"/>
    <property type="match status" value="1"/>
</dbReference>
<dbReference type="AlphaFoldDB" id="A0A6N2KJV4"/>
<feature type="domain" description="HTH myb-type" evidence="9">
    <location>
        <begin position="9"/>
        <end position="61"/>
    </location>
</feature>
<reference evidence="10" key="1">
    <citation type="submission" date="2019-03" db="EMBL/GenBank/DDBJ databases">
        <authorList>
            <person name="Mank J."/>
            <person name="Almeida P."/>
        </authorList>
    </citation>
    <scope>NUCLEOTIDE SEQUENCE</scope>
    <source>
        <strain evidence="10">78183</strain>
    </source>
</reference>
<name>A0A6N2KJV4_SALVM</name>
<dbReference type="PROSITE" id="PS50090">
    <property type="entry name" value="MYB_LIKE"/>
    <property type="match status" value="4"/>
</dbReference>
<dbReference type="PANTHER" id="PTHR10641">
    <property type="entry name" value="MYB FAMILY TRANSCRIPTION FACTOR"/>
    <property type="match status" value="1"/>
</dbReference>
<feature type="domain" description="Myb-like" evidence="8">
    <location>
        <begin position="62"/>
        <end position="112"/>
    </location>
</feature>
<accession>A0A6N2KJV4</accession>
<gene>
    <name evidence="10" type="ORF">SVIM_LOCUS98428</name>
</gene>
<organism evidence="10">
    <name type="scientific">Salix viminalis</name>
    <name type="common">Common osier</name>
    <name type="synonym">Basket willow</name>
    <dbReference type="NCBI Taxonomy" id="40686"/>
    <lineage>
        <taxon>Eukaryota</taxon>
        <taxon>Viridiplantae</taxon>
        <taxon>Streptophyta</taxon>
        <taxon>Embryophyta</taxon>
        <taxon>Tracheophyta</taxon>
        <taxon>Spermatophyta</taxon>
        <taxon>Magnoliopsida</taxon>
        <taxon>eudicotyledons</taxon>
        <taxon>Gunneridae</taxon>
        <taxon>Pentapetalae</taxon>
        <taxon>rosids</taxon>
        <taxon>fabids</taxon>
        <taxon>Malpighiales</taxon>
        <taxon>Salicaceae</taxon>
        <taxon>Saliceae</taxon>
        <taxon>Salix</taxon>
    </lineage>
</organism>
<keyword evidence="6" id="KW-0539">Nucleus</keyword>
<dbReference type="Gene3D" id="1.10.10.60">
    <property type="entry name" value="Homeodomain-like"/>
    <property type="match status" value="4"/>
</dbReference>
<sequence length="516" mass="59576">MVRAPYFDKNGVKKGAWSREEDDKLREHVEKYGLWNWREIPKFAGLSRCGKSCRLRWMNYLRPDVKHGNYNEEEEDLILKLHEKHGNKWSLIAAKLPGRTDNEVKNYWHAHLKKRSVKKQNTLVLKEKCSGHTSESEGSQMKKEMEARTVVSYTPSNPILESTPLSPETSCNELSNLSTDFAPKLPVSAGSNWNNIAENILPSVPTFGEFIGDFWTKPFLTDNAYNQNDFPGVSFYQEELFMVKATLVDKNGVRKGAWSKEEDDKLRVYVQKYGHWNWRQLPKFAGLSRCGKSCRLRWMNYLRPDVKRGNFSHEEDNLIIQMHEELGNKWCIIAGKLPGRTDNEIKNHWHTNLSKKVKRNQSVSSGLVDKEHSRETSQSEDSQTEKSETESVSVNSPPRPHHQPDILENFPSPQEISCSEFTSMNNDSVSSSVKGAADGFSPAEIFQDSVSDFWNLPFLADNNDNQDGYHSLLFTEEVYMHSYAFNYDDDSIDWIQQMMQELQNRLDKLRIGTRCT</sequence>
<evidence type="ECO:0000256" key="1">
    <source>
        <dbReference type="ARBA" id="ARBA00004123"/>
    </source>
</evidence>
<evidence type="ECO:0000256" key="5">
    <source>
        <dbReference type="ARBA" id="ARBA00023163"/>
    </source>
</evidence>
<dbReference type="InterPro" id="IPR015495">
    <property type="entry name" value="Myb_TF_plants"/>
</dbReference>
<dbReference type="FunFam" id="1.10.10.60:FF:000001">
    <property type="entry name" value="MYB-related transcription factor"/>
    <property type="match status" value="1"/>
</dbReference>
<feature type="region of interest" description="Disordered" evidence="7">
    <location>
        <begin position="350"/>
        <end position="434"/>
    </location>
</feature>
<dbReference type="FunFam" id="1.10.10.60:FF:000015">
    <property type="entry name" value="Transcription factor RAX3"/>
    <property type="match status" value="1"/>
</dbReference>
<dbReference type="PROSITE" id="PS51294">
    <property type="entry name" value="HTH_MYB"/>
    <property type="match status" value="4"/>
</dbReference>
<dbReference type="CDD" id="cd00167">
    <property type="entry name" value="SANT"/>
    <property type="match status" value="4"/>
</dbReference>
<dbReference type="GO" id="GO:0005634">
    <property type="term" value="C:nucleus"/>
    <property type="evidence" value="ECO:0007669"/>
    <property type="project" value="UniProtKB-SubCell"/>
</dbReference>